<gene>
    <name evidence="2" type="ORF">SORBI_3006G147350</name>
</gene>
<dbReference type="Proteomes" id="UP000000768">
    <property type="component" value="Chromosome 6"/>
</dbReference>
<feature type="region of interest" description="Disordered" evidence="1">
    <location>
        <begin position="1"/>
        <end position="41"/>
    </location>
</feature>
<name>A0A1Z5RE41_SORBI</name>
<dbReference type="InParanoid" id="A0A1Z5RE41"/>
<reference evidence="2 3" key="1">
    <citation type="journal article" date="2009" name="Nature">
        <title>The Sorghum bicolor genome and the diversification of grasses.</title>
        <authorList>
            <person name="Paterson A.H."/>
            <person name="Bowers J.E."/>
            <person name="Bruggmann R."/>
            <person name="Dubchak I."/>
            <person name="Grimwood J."/>
            <person name="Gundlach H."/>
            <person name="Haberer G."/>
            <person name="Hellsten U."/>
            <person name="Mitros T."/>
            <person name="Poliakov A."/>
            <person name="Schmutz J."/>
            <person name="Spannagl M."/>
            <person name="Tang H."/>
            <person name="Wang X."/>
            <person name="Wicker T."/>
            <person name="Bharti A.K."/>
            <person name="Chapman J."/>
            <person name="Feltus F.A."/>
            <person name="Gowik U."/>
            <person name="Grigoriev I.V."/>
            <person name="Lyons E."/>
            <person name="Maher C.A."/>
            <person name="Martis M."/>
            <person name="Narechania A."/>
            <person name="Otillar R.P."/>
            <person name="Penning B.W."/>
            <person name="Salamov A.A."/>
            <person name="Wang Y."/>
            <person name="Zhang L."/>
            <person name="Carpita N.C."/>
            <person name="Freeling M."/>
            <person name="Gingle A.R."/>
            <person name="Hash C.T."/>
            <person name="Keller B."/>
            <person name="Klein P."/>
            <person name="Kresovich S."/>
            <person name="McCann M.C."/>
            <person name="Ming R."/>
            <person name="Peterson D.G."/>
            <person name="Mehboob-ur-Rahman"/>
            <person name="Ware D."/>
            <person name="Westhoff P."/>
            <person name="Mayer K.F."/>
            <person name="Messing J."/>
            <person name="Rokhsar D.S."/>
        </authorList>
    </citation>
    <scope>NUCLEOTIDE SEQUENCE [LARGE SCALE GENOMIC DNA]</scope>
    <source>
        <strain evidence="3">cv. BTx623</strain>
    </source>
</reference>
<feature type="compositionally biased region" description="Low complexity" evidence="1">
    <location>
        <begin position="30"/>
        <end position="40"/>
    </location>
</feature>
<evidence type="ECO:0000313" key="3">
    <source>
        <dbReference type="Proteomes" id="UP000000768"/>
    </source>
</evidence>
<accession>A0A1Z5RE41</accession>
<proteinExistence type="predicted"/>
<evidence type="ECO:0000256" key="1">
    <source>
        <dbReference type="SAM" id="MobiDB-lite"/>
    </source>
</evidence>
<dbReference type="Gramene" id="OQU81977">
    <property type="protein sequence ID" value="OQU81977"/>
    <property type="gene ID" value="SORBI_3006G147350"/>
</dbReference>
<evidence type="ECO:0000313" key="2">
    <source>
        <dbReference type="EMBL" id="OQU81977.1"/>
    </source>
</evidence>
<keyword evidence="3" id="KW-1185">Reference proteome</keyword>
<reference evidence="3" key="2">
    <citation type="journal article" date="2018" name="Plant J.">
        <title>The Sorghum bicolor reference genome: improved assembly, gene annotations, a transcriptome atlas, and signatures of genome organization.</title>
        <authorList>
            <person name="McCormick R.F."/>
            <person name="Truong S.K."/>
            <person name="Sreedasyam A."/>
            <person name="Jenkins J."/>
            <person name="Shu S."/>
            <person name="Sims D."/>
            <person name="Kennedy M."/>
            <person name="Amirebrahimi M."/>
            <person name="Weers B.D."/>
            <person name="McKinley B."/>
            <person name="Mattison A."/>
            <person name="Morishige D.T."/>
            <person name="Grimwood J."/>
            <person name="Schmutz J."/>
            <person name="Mullet J.E."/>
        </authorList>
    </citation>
    <scope>NUCLEOTIDE SEQUENCE [LARGE SCALE GENOMIC DNA]</scope>
    <source>
        <strain evidence="3">cv. BTx623</strain>
    </source>
</reference>
<sequence>MIRPGPGRRRRRPGGRIPTDRAIGGTSRKATTARASPAGPRRARVSDCDLLCPPCLNPHTHTHTMTLVASIATTTTTADRAAAACACSAVMMMDSRRTGIYPPSGVLCPGDMDFPIGSWLLVELIDWLRAFVQSFAAAHDTRNDIHSLYSYEN</sequence>
<protein>
    <submittedName>
        <fullName evidence="2">Uncharacterized protein</fullName>
    </submittedName>
</protein>
<feature type="compositionally biased region" description="Basic residues" evidence="1">
    <location>
        <begin position="1"/>
        <end position="14"/>
    </location>
</feature>
<organism evidence="2 3">
    <name type="scientific">Sorghum bicolor</name>
    <name type="common">Sorghum</name>
    <name type="synonym">Sorghum vulgare</name>
    <dbReference type="NCBI Taxonomy" id="4558"/>
    <lineage>
        <taxon>Eukaryota</taxon>
        <taxon>Viridiplantae</taxon>
        <taxon>Streptophyta</taxon>
        <taxon>Embryophyta</taxon>
        <taxon>Tracheophyta</taxon>
        <taxon>Spermatophyta</taxon>
        <taxon>Magnoliopsida</taxon>
        <taxon>Liliopsida</taxon>
        <taxon>Poales</taxon>
        <taxon>Poaceae</taxon>
        <taxon>PACMAD clade</taxon>
        <taxon>Panicoideae</taxon>
        <taxon>Andropogonodae</taxon>
        <taxon>Andropogoneae</taxon>
        <taxon>Sorghinae</taxon>
        <taxon>Sorghum</taxon>
    </lineage>
</organism>
<dbReference type="EMBL" id="CM000765">
    <property type="protein sequence ID" value="OQU81977.1"/>
    <property type="molecule type" value="Genomic_DNA"/>
</dbReference>
<dbReference type="AlphaFoldDB" id="A0A1Z5RE41"/>